<dbReference type="InterPro" id="IPR011333">
    <property type="entry name" value="SKP1/BTB/POZ_sf"/>
</dbReference>
<keyword evidence="2" id="KW-1185">Reference proteome</keyword>
<dbReference type="Proteomes" id="UP000799291">
    <property type="component" value="Unassembled WGS sequence"/>
</dbReference>
<dbReference type="OrthoDB" id="1022638at2759"/>
<protein>
    <submittedName>
        <fullName evidence="1">Uncharacterized protein</fullName>
    </submittedName>
</protein>
<evidence type="ECO:0000313" key="2">
    <source>
        <dbReference type="Proteomes" id="UP000799291"/>
    </source>
</evidence>
<gene>
    <name evidence="1" type="ORF">K458DRAFT_394271</name>
</gene>
<dbReference type="EMBL" id="MU005606">
    <property type="protein sequence ID" value="KAF2679123.1"/>
    <property type="molecule type" value="Genomic_DNA"/>
</dbReference>
<dbReference type="AlphaFoldDB" id="A0A6G1IMA2"/>
<reference evidence="1" key="1">
    <citation type="journal article" date="2020" name="Stud. Mycol.">
        <title>101 Dothideomycetes genomes: a test case for predicting lifestyles and emergence of pathogens.</title>
        <authorList>
            <person name="Haridas S."/>
            <person name="Albert R."/>
            <person name="Binder M."/>
            <person name="Bloem J."/>
            <person name="Labutti K."/>
            <person name="Salamov A."/>
            <person name="Andreopoulos B."/>
            <person name="Baker S."/>
            <person name="Barry K."/>
            <person name="Bills G."/>
            <person name="Bluhm B."/>
            <person name="Cannon C."/>
            <person name="Castanera R."/>
            <person name="Culley D."/>
            <person name="Daum C."/>
            <person name="Ezra D."/>
            <person name="Gonzalez J."/>
            <person name="Henrissat B."/>
            <person name="Kuo A."/>
            <person name="Liang C."/>
            <person name="Lipzen A."/>
            <person name="Lutzoni F."/>
            <person name="Magnuson J."/>
            <person name="Mondo S."/>
            <person name="Nolan M."/>
            <person name="Ohm R."/>
            <person name="Pangilinan J."/>
            <person name="Park H.-J."/>
            <person name="Ramirez L."/>
            <person name="Alfaro M."/>
            <person name="Sun H."/>
            <person name="Tritt A."/>
            <person name="Yoshinaga Y."/>
            <person name="Zwiers L.-H."/>
            <person name="Turgeon B."/>
            <person name="Goodwin S."/>
            <person name="Spatafora J."/>
            <person name="Crous P."/>
            <person name="Grigoriev I."/>
        </authorList>
    </citation>
    <scope>NUCLEOTIDE SEQUENCE</scope>
    <source>
        <strain evidence="1">CBS 122367</strain>
    </source>
</reference>
<evidence type="ECO:0000313" key="1">
    <source>
        <dbReference type="EMBL" id="KAF2679123.1"/>
    </source>
</evidence>
<accession>A0A6G1IMA2</accession>
<name>A0A6G1IMA2_9PLEO</name>
<proteinExistence type="predicted"/>
<organism evidence="1 2">
    <name type="scientific">Lentithecium fluviatile CBS 122367</name>
    <dbReference type="NCBI Taxonomy" id="1168545"/>
    <lineage>
        <taxon>Eukaryota</taxon>
        <taxon>Fungi</taxon>
        <taxon>Dikarya</taxon>
        <taxon>Ascomycota</taxon>
        <taxon>Pezizomycotina</taxon>
        <taxon>Dothideomycetes</taxon>
        <taxon>Pleosporomycetidae</taxon>
        <taxon>Pleosporales</taxon>
        <taxon>Massarineae</taxon>
        <taxon>Lentitheciaceae</taxon>
        <taxon>Lentithecium</taxon>
    </lineage>
</organism>
<sequence>MAANDSSTTGIMSFARKNLITFRAGSDPDQREFAESQDRIIDMLTNDPDAMQLYLHFIHTNDVPTKVTEKAVALSSEQVRQRYMELAQVYVCAEKLQDVRTKNAVVR</sequence>
<dbReference type="Gene3D" id="3.30.710.10">
    <property type="entry name" value="Potassium Channel Kv1.1, Chain A"/>
    <property type="match status" value="1"/>
</dbReference>